<evidence type="ECO:0000256" key="4">
    <source>
        <dbReference type="ARBA" id="ARBA00022692"/>
    </source>
</evidence>
<dbReference type="AlphaFoldDB" id="A0A135LPP3"/>
<dbReference type="GO" id="GO:0006891">
    <property type="term" value="P:intra-Golgi vesicle-mediated transport"/>
    <property type="evidence" value="ECO:0007669"/>
    <property type="project" value="TreeGrafter"/>
</dbReference>
<keyword evidence="13" id="KW-1185">Reference proteome</keyword>
<dbReference type="GO" id="GO:0005484">
    <property type="term" value="F:SNAP receptor activity"/>
    <property type="evidence" value="ECO:0007669"/>
    <property type="project" value="TreeGrafter"/>
</dbReference>
<dbReference type="CDD" id="cd15862">
    <property type="entry name" value="SNARE_Vti1"/>
    <property type="match status" value="1"/>
</dbReference>
<dbReference type="SMART" id="SM00397">
    <property type="entry name" value="t_SNARE"/>
    <property type="match status" value="1"/>
</dbReference>
<dbReference type="Gene3D" id="1.20.58.400">
    <property type="entry name" value="t-snare proteins"/>
    <property type="match status" value="1"/>
</dbReference>
<dbReference type="SUPFAM" id="SSF58038">
    <property type="entry name" value="SNARE fusion complex"/>
    <property type="match status" value="1"/>
</dbReference>
<dbReference type="GO" id="GO:0042147">
    <property type="term" value="P:retrograde transport, endosome to Golgi"/>
    <property type="evidence" value="ECO:0007669"/>
    <property type="project" value="TreeGrafter"/>
</dbReference>
<evidence type="ECO:0000256" key="2">
    <source>
        <dbReference type="ARBA" id="ARBA00006108"/>
    </source>
</evidence>
<evidence type="ECO:0000256" key="3">
    <source>
        <dbReference type="ARBA" id="ARBA00022448"/>
    </source>
</evidence>
<dbReference type="GO" id="GO:0012507">
    <property type="term" value="C:ER to Golgi transport vesicle membrane"/>
    <property type="evidence" value="ECO:0007669"/>
    <property type="project" value="TreeGrafter"/>
</dbReference>
<keyword evidence="5" id="KW-0653">Protein transport</keyword>
<dbReference type="FunFam" id="1.20.58.400:FF:000002">
    <property type="entry name" value="Vesicle transport v-SNARE protein"/>
    <property type="match status" value="1"/>
</dbReference>
<dbReference type="GO" id="GO:0005794">
    <property type="term" value="C:Golgi apparatus"/>
    <property type="evidence" value="ECO:0007669"/>
    <property type="project" value="TreeGrafter"/>
</dbReference>
<dbReference type="RefSeq" id="XP_040649458.1">
    <property type="nucleotide sequence ID" value="XM_040794208.1"/>
</dbReference>
<dbReference type="STRING" id="5078.A0A135LPP3"/>
<keyword evidence="8 10" id="KW-0472">Membrane</keyword>
<dbReference type="GO" id="GO:0005789">
    <property type="term" value="C:endoplasmic reticulum membrane"/>
    <property type="evidence" value="ECO:0007669"/>
    <property type="project" value="TreeGrafter"/>
</dbReference>
<dbReference type="Proteomes" id="UP000070168">
    <property type="component" value="Unassembled WGS sequence"/>
</dbReference>
<keyword evidence="7 9" id="KW-0175">Coiled coil</keyword>
<dbReference type="OMA" id="MEYEAND"/>
<evidence type="ECO:0000256" key="1">
    <source>
        <dbReference type="ARBA" id="ARBA00004211"/>
    </source>
</evidence>
<dbReference type="Pfam" id="PF12352">
    <property type="entry name" value="V-SNARE_C"/>
    <property type="match status" value="1"/>
</dbReference>
<feature type="coiled-coil region" evidence="9">
    <location>
        <begin position="14"/>
        <end position="67"/>
    </location>
</feature>
<dbReference type="OrthoDB" id="430637at2759"/>
<dbReference type="GO" id="GO:0000149">
    <property type="term" value="F:SNARE binding"/>
    <property type="evidence" value="ECO:0007669"/>
    <property type="project" value="TreeGrafter"/>
</dbReference>
<evidence type="ECO:0000256" key="8">
    <source>
        <dbReference type="ARBA" id="ARBA00023136"/>
    </source>
</evidence>
<keyword evidence="3" id="KW-0813">Transport</keyword>
<dbReference type="EMBL" id="LHQR01000044">
    <property type="protein sequence ID" value="KXG50922.1"/>
    <property type="molecule type" value="Genomic_DNA"/>
</dbReference>
<evidence type="ECO:0000256" key="9">
    <source>
        <dbReference type="SAM" id="Coils"/>
    </source>
</evidence>
<dbReference type="InterPro" id="IPR000727">
    <property type="entry name" value="T_SNARE_dom"/>
</dbReference>
<dbReference type="GO" id="GO:0031902">
    <property type="term" value="C:late endosome membrane"/>
    <property type="evidence" value="ECO:0007669"/>
    <property type="project" value="TreeGrafter"/>
</dbReference>
<dbReference type="GO" id="GO:0005829">
    <property type="term" value="C:cytosol"/>
    <property type="evidence" value="ECO:0007669"/>
    <property type="project" value="GOC"/>
</dbReference>
<dbReference type="Pfam" id="PF05008">
    <property type="entry name" value="V-SNARE"/>
    <property type="match status" value="1"/>
</dbReference>
<comment type="similarity">
    <text evidence="2">Belongs to the VTI1 family.</text>
</comment>
<reference evidence="12 13" key="1">
    <citation type="journal article" date="2016" name="BMC Genomics">
        <title>Genome sequencing and secondary metabolism of the postharvest pathogen Penicillium griseofulvum.</title>
        <authorList>
            <person name="Banani H."/>
            <person name="Marcet-Houben M."/>
            <person name="Ballester A.R."/>
            <person name="Abbruscato P."/>
            <person name="Gonzalez-Candelas L."/>
            <person name="Gabaldon T."/>
            <person name="Spadaro D."/>
        </authorList>
    </citation>
    <scope>NUCLEOTIDE SEQUENCE [LARGE SCALE GENOMIC DNA]</scope>
    <source>
        <strain evidence="12 13">PG3</strain>
    </source>
</reference>
<comment type="subcellular location">
    <subcellularLocation>
        <location evidence="1">Membrane</location>
        <topology evidence="1">Single-pass type IV membrane protein</topology>
    </subcellularLocation>
</comment>
<evidence type="ECO:0000256" key="5">
    <source>
        <dbReference type="ARBA" id="ARBA00022927"/>
    </source>
</evidence>
<evidence type="ECO:0000259" key="11">
    <source>
        <dbReference type="SMART" id="SM00397"/>
    </source>
</evidence>
<dbReference type="GO" id="GO:0048280">
    <property type="term" value="P:vesicle fusion with Golgi apparatus"/>
    <property type="evidence" value="ECO:0007669"/>
    <property type="project" value="TreeGrafter"/>
</dbReference>
<evidence type="ECO:0000256" key="7">
    <source>
        <dbReference type="ARBA" id="ARBA00023054"/>
    </source>
</evidence>
<proteinExistence type="inferred from homology"/>
<dbReference type="GO" id="GO:0006886">
    <property type="term" value="P:intracellular protein transport"/>
    <property type="evidence" value="ECO:0007669"/>
    <property type="project" value="InterPro"/>
</dbReference>
<protein>
    <submittedName>
        <fullName evidence="12">t-SNARE</fullName>
    </submittedName>
</protein>
<accession>A0A135LPP3</accession>
<dbReference type="InterPro" id="IPR038407">
    <property type="entry name" value="v-SNARE_N_sf"/>
</dbReference>
<feature type="transmembrane region" description="Helical" evidence="10">
    <location>
        <begin position="211"/>
        <end position="230"/>
    </location>
</feature>
<name>A0A135LPP3_PENPA</name>
<evidence type="ECO:0000313" key="13">
    <source>
        <dbReference type="Proteomes" id="UP000070168"/>
    </source>
</evidence>
<keyword evidence="6 10" id="KW-1133">Transmembrane helix</keyword>
<dbReference type="GO" id="GO:0016236">
    <property type="term" value="P:macroautophagy"/>
    <property type="evidence" value="ECO:0007669"/>
    <property type="project" value="TreeGrafter"/>
</dbReference>
<dbReference type="GO" id="GO:0031201">
    <property type="term" value="C:SNARE complex"/>
    <property type="evidence" value="ECO:0007669"/>
    <property type="project" value="TreeGrafter"/>
</dbReference>
<dbReference type="FunFam" id="1.20.5.110:FF:000002">
    <property type="entry name" value="Vesicle transport through interaction with t-SNAREsB"/>
    <property type="match status" value="1"/>
</dbReference>
<organism evidence="12 13">
    <name type="scientific">Penicillium patulum</name>
    <name type="common">Penicillium griseofulvum</name>
    <dbReference type="NCBI Taxonomy" id="5078"/>
    <lineage>
        <taxon>Eukaryota</taxon>
        <taxon>Fungi</taxon>
        <taxon>Dikarya</taxon>
        <taxon>Ascomycota</taxon>
        <taxon>Pezizomycotina</taxon>
        <taxon>Eurotiomycetes</taxon>
        <taxon>Eurotiomycetidae</taxon>
        <taxon>Eurotiales</taxon>
        <taxon>Aspergillaceae</taxon>
        <taxon>Penicillium</taxon>
    </lineage>
</organism>
<dbReference type="InterPro" id="IPR007705">
    <property type="entry name" value="Vesicle_trsprt_v-SNARE_N"/>
</dbReference>
<comment type="caution">
    <text evidence="12">The sequence shown here is derived from an EMBL/GenBank/DDBJ whole genome shotgun (WGS) entry which is preliminary data.</text>
</comment>
<dbReference type="Gene3D" id="1.20.5.110">
    <property type="match status" value="1"/>
</dbReference>
<feature type="domain" description="T-SNARE coiled-coil homology" evidence="11">
    <location>
        <begin position="126"/>
        <end position="193"/>
    </location>
</feature>
<gene>
    <name evidence="12" type="ORF">PGRI_064940</name>
</gene>
<dbReference type="GeneID" id="63709508"/>
<dbReference type="PANTHER" id="PTHR21230">
    <property type="entry name" value="VESICLE TRANSPORT V-SNARE PROTEIN VTI1-RELATED"/>
    <property type="match status" value="1"/>
</dbReference>
<evidence type="ECO:0000256" key="10">
    <source>
        <dbReference type="SAM" id="Phobius"/>
    </source>
</evidence>
<dbReference type="PANTHER" id="PTHR21230:SF26">
    <property type="entry name" value="VESICLE TRANSPORT THROUGH INTERACTION WITH T-SNARES HOMOLOG 1A"/>
    <property type="match status" value="1"/>
</dbReference>
<evidence type="ECO:0000313" key="12">
    <source>
        <dbReference type="EMBL" id="KXG50922.1"/>
    </source>
</evidence>
<dbReference type="InterPro" id="IPR010989">
    <property type="entry name" value="SNARE"/>
</dbReference>
<evidence type="ECO:0000256" key="6">
    <source>
        <dbReference type="ARBA" id="ARBA00022989"/>
    </source>
</evidence>
<dbReference type="SUPFAM" id="SSF47661">
    <property type="entry name" value="t-snare proteins"/>
    <property type="match status" value="1"/>
</dbReference>
<sequence length="233" mass="26516">MSNALNADAGSEMFASYENELKLVQADLNQKLDQIAEASGEQRKSAIANATHVLEEATELLDQMRMEKQNIPSATRSKVNIRFRNYSTDIDEVKRKLKSFSDDRQALFGDRYTDEPQDEHLEQRQQLLSGTDRLERSSARLQQSQRMALETEDIARGTLGTLYEQREQISNARNNLQQSEGYVDTSIKTLRGMAHVITDLSSLFRMATNRIITIAIITVLVLLIFAVIFSKFH</sequence>
<keyword evidence="4 10" id="KW-0812">Transmembrane</keyword>
<dbReference type="GO" id="GO:0006896">
    <property type="term" value="P:Golgi to vacuole transport"/>
    <property type="evidence" value="ECO:0007669"/>
    <property type="project" value="TreeGrafter"/>
</dbReference>